<dbReference type="InterPro" id="IPR016039">
    <property type="entry name" value="Thiolase-like"/>
</dbReference>
<dbReference type="Gene3D" id="3.40.50.720">
    <property type="entry name" value="NAD(P)-binding Rossmann-like Domain"/>
    <property type="match status" value="1"/>
</dbReference>
<dbReference type="PROSITE" id="PS00606">
    <property type="entry name" value="KS3_1"/>
    <property type="match status" value="1"/>
</dbReference>
<evidence type="ECO:0000256" key="6">
    <source>
        <dbReference type="ARBA" id="ARBA00022832"/>
    </source>
</evidence>
<keyword evidence="8" id="KW-1133">Transmembrane helix</keyword>
<dbReference type="Gene3D" id="3.40.50.12780">
    <property type="entry name" value="N-terminal domain of ligase-like"/>
    <property type="match status" value="1"/>
</dbReference>
<dbReference type="InterPro" id="IPR013968">
    <property type="entry name" value="PKS_KR"/>
</dbReference>
<dbReference type="Gene3D" id="3.30.300.30">
    <property type="match status" value="1"/>
</dbReference>
<evidence type="ECO:0000259" key="9">
    <source>
        <dbReference type="PROSITE" id="PS50075"/>
    </source>
</evidence>
<dbReference type="InterPro" id="IPR020806">
    <property type="entry name" value="PKS_PP-bd"/>
</dbReference>
<keyword evidence="3" id="KW-0596">Phosphopantetheine</keyword>
<evidence type="ECO:0000256" key="7">
    <source>
        <dbReference type="ARBA" id="ARBA00023098"/>
    </source>
</evidence>
<keyword evidence="5" id="KW-0808">Transferase</keyword>
<dbReference type="SMART" id="SM00827">
    <property type="entry name" value="PKS_AT"/>
    <property type="match status" value="1"/>
</dbReference>
<comment type="similarity">
    <text evidence="2">Belongs to the short-chain dehydrogenases/reductases (SDR) family.</text>
</comment>
<dbReference type="SMART" id="SM00823">
    <property type="entry name" value="PKS_PP"/>
    <property type="match status" value="2"/>
</dbReference>
<dbReference type="InterPro" id="IPR016035">
    <property type="entry name" value="Acyl_Trfase/lysoPLipase"/>
</dbReference>
<keyword evidence="4" id="KW-0597">Phosphoprotein</keyword>
<evidence type="ECO:0000256" key="5">
    <source>
        <dbReference type="ARBA" id="ARBA00022679"/>
    </source>
</evidence>
<accession>A0ABY3C5R5</accession>
<dbReference type="CDD" id="cd00833">
    <property type="entry name" value="PKS"/>
    <property type="match status" value="1"/>
</dbReference>
<dbReference type="Pfam" id="PF00501">
    <property type="entry name" value="AMP-binding"/>
    <property type="match status" value="1"/>
</dbReference>
<organism evidence="11 12">
    <name type="scientific">Candidatus Methylobacter oryzae</name>
    <dbReference type="NCBI Taxonomy" id="2497749"/>
    <lineage>
        <taxon>Bacteria</taxon>
        <taxon>Pseudomonadati</taxon>
        <taxon>Pseudomonadota</taxon>
        <taxon>Gammaproteobacteria</taxon>
        <taxon>Methylococcales</taxon>
        <taxon>Methylococcaceae</taxon>
        <taxon>Methylobacter</taxon>
    </lineage>
</organism>
<keyword evidence="8" id="KW-0472">Membrane</keyword>
<dbReference type="EMBL" id="RYFG02000118">
    <property type="protein sequence ID" value="TRW90367.1"/>
    <property type="molecule type" value="Genomic_DNA"/>
</dbReference>
<dbReference type="SUPFAM" id="SSF53901">
    <property type="entry name" value="Thiolase-like"/>
    <property type="match status" value="1"/>
</dbReference>
<evidence type="ECO:0000256" key="4">
    <source>
        <dbReference type="ARBA" id="ARBA00022553"/>
    </source>
</evidence>
<dbReference type="InterPro" id="IPR036736">
    <property type="entry name" value="ACP-like_sf"/>
</dbReference>
<dbReference type="SUPFAM" id="SSF55048">
    <property type="entry name" value="Probable ACP-binding domain of malonyl-CoA ACP transacylase"/>
    <property type="match status" value="1"/>
</dbReference>
<dbReference type="SMART" id="SM00825">
    <property type="entry name" value="PKS_KS"/>
    <property type="match status" value="1"/>
</dbReference>
<dbReference type="CDD" id="cd08955">
    <property type="entry name" value="KR_2_FAS_SDR_x"/>
    <property type="match status" value="1"/>
</dbReference>
<dbReference type="Pfam" id="PF00109">
    <property type="entry name" value="ketoacyl-synt"/>
    <property type="match status" value="1"/>
</dbReference>
<dbReference type="Proteomes" id="UP000733744">
    <property type="component" value="Unassembled WGS sequence"/>
</dbReference>
<evidence type="ECO:0000259" key="10">
    <source>
        <dbReference type="PROSITE" id="PS52004"/>
    </source>
</evidence>
<dbReference type="InterPro" id="IPR036291">
    <property type="entry name" value="NAD(P)-bd_dom_sf"/>
</dbReference>
<dbReference type="InterPro" id="IPR014031">
    <property type="entry name" value="Ketoacyl_synth_C"/>
</dbReference>
<dbReference type="Pfam" id="PF08659">
    <property type="entry name" value="KR"/>
    <property type="match status" value="1"/>
</dbReference>
<dbReference type="InterPro" id="IPR042099">
    <property type="entry name" value="ANL_N_sf"/>
</dbReference>
<evidence type="ECO:0000256" key="8">
    <source>
        <dbReference type="SAM" id="Phobius"/>
    </source>
</evidence>
<gene>
    <name evidence="11" type="ORF">EKO24_019255</name>
</gene>
<dbReference type="PANTHER" id="PTHR43775">
    <property type="entry name" value="FATTY ACID SYNTHASE"/>
    <property type="match status" value="1"/>
</dbReference>
<dbReference type="Gene3D" id="3.40.47.10">
    <property type="match status" value="1"/>
</dbReference>
<feature type="domain" description="Carrier" evidence="9">
    <location>
        <begin position="2049"/>
        <end position="2124"/>
    </location>
</feature>
<evidence type="ECO:0000313" key="11">
    <source>
        <dbReference type="EMBL" id="TRW90367.1"/>
    </source>
</evidence>
<sequence length="2162" mass="235276">MQESSFKNLVELFRHRAQQAPDRIAYTYLKEGIVEESLITYAELDRKARAGAVVIRRYVPANGRVLLLYPPGIDFMIGFAACLYAGVIAIPAPPPDTVRLKRTLPRLKTIAKDAEASLVLSSGELIESIRQKSANAAQAAMEAFAVEHWLDFYDLNDASADDWRMPEIGPDNLAYLQYTSGSTASPKGVMMSHGNLIHHLAQIRQAWAYDQDSVSVTWMPYFHDYGLVDGLLEPLFTGIPCYILSPLTFLKRPLRWLQAIAKYRGTHTQAPNFAYAYCLEKISDEQLKGLDLSSLKVASNGAEPVRMETVEAFSKRFAACGFRAECLYPAYGLAEATLLVATKPHGVLPRFHQLNAEQREDDNIQGAIVSCGPPIGITEVRIVKPDTLAVCGEDDIGEIWIKDPGVAQGYWQNQQATQDTFQAYTSDGQGPYLRSGDLGFLRDGELYITGRLKDLIIINGVNHYPQDIEWTVIQAHPALRPEHAAAFAVIVDDQERPVVVVELNQSCGDYQPIVQAIRSALAEAHELEVHAVALLKKGTILKTSSGKLQRHGCKQAFLQQRLESHELWQQPSAVKTSAVSAGTLAGWLVTKLAEALNIAPASIDVDQVFSAYGLSSRLAVSLVGELEDLLAAENGKPLELSPTLLWQYPTVSTLASFMQTQLQSPGIIALGSEDHAGLEQAPIAVVGIGCRFPDADDPDRFWQMLADGHDAVKDIPAQRWHADSFPQINSRRAGLLDRVDLFDAEFFGIAGKEADAMDPQQRLVLEVAYEALEYAGIAPESLAQSETGVFIGISTDDYAAWQLSSTDAIDAYASTGKTFSIAANRLSYLLDLRGPSLAIDTACSSSLVAVHQACQSLRQQECTLALSGGVNLLLSPQMMVALSSANMLSPDGQCRTFAADANGYVRGEGCGIVVLKRLADAERDGDAVLAVIRGSAVNQDGRSNGLTAPNLNAQQAVIKKALANAQIKPEAVSYIEAHGTGTPLGDPIEMDALLSVFRQAPELSVGSVKTNIGHLEAAAGIAGLIKVIQSLRQQTIPAHLHCHTRNPLIKLDGSGFSIPEKTQPWLAEQRIAGVSSFGFGGTNAHIVVSEAESRQLRTIESENVQVLAVSAKSAAALQQLLQRYSDFIKFRPQLNLADLCYSVALGRSDFNFRAAAVADTPAALQEALQTEAEKMPTAIARTPRKIAFLCTGQGAQTRQMGLQLYQTEPVFKAVIDTCEQLLSDELELPLTEVMFNDDDYLLNQTGYTQPLLFSLQYALAKLWQSWGVKPDVLLGHSVGEYAVACLAGVLELPDAIKLIAARGRLMQALPANGGMAVVFAEVEAVEAALAKVSGQVVIAGYNSRRLQVVSGEDSAVAAVCEILREQGFSSQPLTVSHAFHSPLMNDMLAAFAGVAHRCSYRRPNIAIVSSLTGKRIDMEMSTPDYWISHIVEPVRFSSAVTALLSETCDIAIEIGPQPHASAMARQASGAEAVQWLPSLKKGATDKDVLLAALAELYRQGVGIDWRGFYSGQNRQRLHGLPSYPFQRQRYWLDTQPVFAREATAPLPDLLNKPIKQAYYQWHWQPMPLVSRESFEPQTWLIFADHTGIASELSVALTGAGHRCHLVFPGPGNSPLASGRGWQIEAAASGLRYLQQQQLPELRVIHLWSLDLGFDLQDDAVMQQQTFSCFNVMHILQQLPVHSLWLVTKQAYALTADDNVQLNQAPLSGMAKAIALEYPKIFRGMIDIGSDGDSVPLIAELRSINTELAVALRDGRRYVGRLLPYELTQTQQAAKPIKAGRTYLISGGLGALGLQIADRLAGLGAKDIVLLARRPAGEQHRPALERLASQGCRVHALQADVASCSDMQQVAEQLKQLPPLAGIVHAAGEANDKPLAQMSERDFIRALRAKVQGACLLHELSLGSQLDFFCLLSSIASIWGAKERAAYAAANQFLDALSAYRHRHNLPGLSLNFGPWQGEGMASGLADELAQSGIGALHPEQVLAALPQILSEPAAQIIVADADWSMLSALFAGYAGAGLFERLVKAADTAVQTGRFADELRRAPQHQQQGLLSERLQTELRQTLGLKNNKMVDTERGFFEMGMDSLMAVQFRTRLEDLFGLKLPATLAFDYPNIRQLSDFLLAGLSGRQNAVGNVPEVADNDQLALAIDFELTALENLLRDQA</sequence>
<dbReference type="InterPro" id="IPR045851">
    <property type="entry name" value="AMP-bd_C_sf"/>
</dbReference>
<keyword evidence="8" id="KW-0812">Transmembrane</keyword>
<dbReference type="InterPro" id="IPR018201">
    <property type="entry name" value="Ketoacyl_synth_AS"/>
</dbReference>
<evidence type="ECO:0000256" key="2">
    <source>
        <dbReference type="ARBA" id="ARBA00006484"/>
    </source>
</evidence>
<reference evidence="11 12" key="1">
    <citation type="journal article" date="2019" name="Antonie Van Leeuwenhoek">
        <title>Description of 'Ca. Methylobacter oryzae' KRF1, a novel species from the environmentally important Methylobacter clade 2.</title>
        <authorList>
            <person name="Khatri K."/>
            <person name="Mohite J.A."/>
            <person name="Pandit P.S."/>
            <person name="Bahulikar R."/>
            <person name="Rahalkar M.C."/>
        </authorList>
    </citation>
    <scope>NUCLEOTIDE SEQUENCE [LARGE SCALE GENOMIC DNA]</scope>
    <source>
        <strain evidence="11 12">KRF1</strain>
    </source>
</reference>
<feature type="transmembrane region" description="Helical" evidence="8">
    <location>
        <begin position="66"/>
        <end position="90"/>
    </location>
</feature>
<evidence type="ECO:0000256" key="3">
    <source>
        <dbReference type="ARBA" id="ARBA00022450"/>
    </source>
</evidence>
<dbReference type="Gene3D" id="1.10.1200.10">
    <property type="entry name" value="ACP-like"/>
    <property type="match status" value="2"/>
</dbReference>
<dbReference type="Pfam" id="PF02801">
    <property type="entry name" value="Ketoacyl-synt_C"/>
    <property type="match status" value="1"/>
</dbReference>
<keyword evidence="6" id="KW-0276">Fatty acid metabolism</keyword>
<comment type="pathway">
    <text evidence="1">Lipid metabolism; fatty acid biosynthesis.</text>
</comment>
<dbReference type="InterPro" id="IPR016036">
    <property type="entry name" value="Malonyl_transacylase_ACP-bd"/>
</dbReference>
<feature type="domain" description="Carrier" evidence="9">
    <location>
        <begin position="579"/>
        <end position="662"/>
    </location>
</feature>
<evidence type="ECO:0000313" key="12">
    <source>
        <dbReference type="Proteomes" id="UP000733744"/>
    </source>
</evidence>
<dbReference type="SUPFAM" id="SSF47336">
    <property type="entry name" value="ACP-like"/>
    <property type="match status" value="2"/>
</dbReference>
<dbReference type="Gene3D" id="3.40.366.10">
    <property type="entry name" value="Malonyl-Coenzyme A Acyl Carrier Protein, domain 2"/>
    <property type="match status" value="1"/>
</dbReference>
<dbReference type="Pfam" id="PF22621">
    <property type="entry name" value="CurL-like_PKS_C"/>
    <property type="match status" value="1"/>
</dbReference>
<proteinExistence type="inferred from homology"/>
<dbReference type="InterPro" id="IPR014030">
    <property type="entry name" value="Ketoacyl_synth_N"/>
</dbReference>
<keyword evidence="7" id="KW-0443">Lipid metabolism</keyword>
<dbReference type="SMART" id="SM00822">
    <property type="entry name" value="PKS_KR"/>
    <property type="match status" value="1"/>
</dbReference>
<dbReference type="RefSeq" id="WP_127028414.1">
    <property type="nucleotide sequence ID" value="NZ_RYFG02000118.1"/>
</dbReference>
<dbReference type="SUPFAM" id="SSF52151">
    <property type="entry name" value="FabD/lysophospholipase-like"/>
    <property type="match status" value="1"/>
</dbReference>
<dbReference type="InterPro" id="IPR000873">
    <property type="entry name" value="AMP-dep_synth/lig_dom"/>
</dbReference>
<dbReference type="Gene3D" id="3.30.70.3290">
    <property type="match status" value="1"/>
</dbReference>
<dbReference type="Pfam" id="PF00550">
    <property type="entry name" value="PP-binding"/>
    <property type="match status" value="2"/>
</dbReference>
<protein>
    <submittedName>
        <fullName evidence="11">SDR family NAD(P)-dependent oxidoreductase</fullName>
    </submittedName>
</protein>
<dbReference type="Pfam" id="PF00698">
    <property type="entry name" value="Acyl_transf_1"/>
    <property type="match status" value="1"/>
</dbReference>
<dbReference type="InterPro" id="IPR040097">
    <property type="entry name" value="FAAL/FAAC"/>
</dbReference>
<dbReference type="SUPFAM" id="SSF56801">
    <property type="entry name" value="Acetyl-CoA synthetase-like"/>
    <property type="match status" value="1"/>
</dbReference>
<dbReference type="InterPro" id="IPR020841">
    <property type="entry name" value="PKS_Beta-ketoAc_synthase_dom"/>
</dbReference>
<dbReference type="Pfam" id="PF23024">
    <property type="entry name" value="AMP-dom_DIP2-like"/>
    <property type="match status" value="1"/>
</dbReference>
<dbReference type="CDD" id="cd05931">
    <property type="entry name" value="FAAL"/>
    <property type="match status" value="1"/>
</dbReference>
<dbReference type="SMART" id="SM01294">
    <property type="entry name" value="PKS_PP_betabranch"/>
    <property type="match status" value="2"/>
</dbReference>
<dbReference type="InterPro" id="IPR014043">
    <property type="entry name" value="Acyl_transferase_dom"/>
</dbReference>
<dbReference type="InterPro" id="IPR001227">
    <property type="entry name" value="Ac_transferase_dom_sf"/>
</dbReference>
<dbReference type="PROSITE" id="PS52004">
    <property type="entry name" value="KS3_2"/>
    <property type="match status" value="1"/>
</dbReference>
<keyword evidence="12" id="KW-1185">Reference proteome</keyword>
<dbReference type="InterPro" id="IPR057326">
    <property type="entry name" value="KR_dom"/>
</dbReference>
<dbReference type="InterPro" id="IPR025110">
    <property type="entry name" value="AMP-bd_C"/>
</dbReference>
<name>A0ABY3C5R5_9GAMM</name>
<dbReference type="PROSITE" id="PS50075">
    <property type="entry name" value="CARRIER"/>
    <property type="match status" value="2"/>
</dbReference>
<dbReference type="SUPFAM" id="SSF51735">
    <property type="entry name" value="NAD(P)-binding Rossmann-fold domains"/>
    <property type="match status" value="2"/>
</dbReference>
<feature type="domain" description="Ketosynthase family 3 (KS3)" evidence="10">
    <location>
        <begin position="680"/>
        <end position="1090"/>
    </location>
</feature>
<dbReference type="PANTHER" id="PTHR43775:SF37">
    <property type="entry name" value="SI:DKEY-61P9.11"/>
    <property type="match status" value="1"/>
</dbReference>
<dbReference type="InterPro" id="IPR050091">
    <property type="entry name" value="PKS_NRPS_Biosynth_Enz"/>
</dbReference>
<dbReference type="InterPro" id="IPR009081">
    <property type="entry name" value="PP-bd_ACP"/>
</dbReference>
<comment type="caution">
    <text evidence="11">The sequence shown here is derived from an EMBL/GenBank/DDBJ whole genome shotgun (WGS) entry which is preliminary data.</text>
</comment>
<evidence type="ECO:0000256" key="1">
    <source>
        <dbReference type="ARBA" id="ARBA00005194"/>
    </source>
</evidence>